<dbReference type="InterPro" id="IPR021307">
    <property type="entry name" value="DUF2884"/>
</dbReference>
<evidence type="ECO:0000256" key="2">
    <source>
        <dbReference type="SAM" id="SignalP"/>
    </source>
</evidence>
<evidence type="ECO:0000313" key="3">
    <source>
        <dbReference type="EMBL" id="GGZ58238.1"/>
    </source>
</evidence>
<name>A0ABQ3BX73_9GAMM</name>
<gene>
    <name evidence="3" type="ORF">GCM10008101_09930</name>
</gene>
<organism evidence="3 4">
    <name type="scientific">Cognatilysobacter xinjiangensis</name>
    <dbReference type="NCBI Taxonomy" id="546892"/>
    <lineage>
        <taxon>Bacteria</taxon>
        <taxon>Pseudomonadati</taxon>
        <taxon>Pseudomonadota</taxon>
        <taxon>Gammaproteobacteria</taxon>
        <taxon>Lysobacterales</taxon>
        <taxon>Lysobacteraceae</taxon>
        <taxon>Cognatilysobacter</taxon>
    </lineage>
</organism>
<feature type="compositionally biased region" description="Basic and acidic residues" evidence="1">
    <location>
        <begin position="192"/>
        <end position="204"/>
    </location>
</feature>
<dbReference type="Pfam" id="PF11101">
    <property type="entry name" value="DUF2884"/>
    <property type="match status" value="1"/>
</dbReference>
<reference evidence="4" key="1">
    <citation type="journal article" date="2019" name="Int. J. Syst. Evol. Microbiol.">
        <title>The Global Catalogue of Microorganisms (GCM) 10K type strain sequencing project: providing services to taxonomists for standard genome sequencing and annotation.</title>
        <authorList>
            <consortium name="The Broad Institute Genomics Platform"/>
            <consortium name="The Broad Institute Genome Sequencing Center for Infectious Disease"/>
            <person name="Wu L."/>
            <person name="Ma J."/>
        </authorList>
    </citation>
    <scope>NUCLEOTIDE SEQUENCE [LARGE SCALE GENOMIC DNA]</scope>
    <source>
        <strain evidence="4">KCTC 22558</strain>
    </source>
</reference>
<keyword evidence="2" id="KW-0732">Signal</keyword>
<dbReference type="PROSITE" id="PS51257">
    <property type="entry name" value="PROKAR_LIPOPROTEIN"/>
    <property type="match status" value="1"/>
</dbReference>
<comment type="caution">
    <text evidence="3">The sequence shown here is derived from an EMBL/GenBank/DDBJ whole genome shotgun (WGS) entry which is preliminary data.</text>
</comment>
<dbReference type="EMBL" id="BMXY01000001">
    <property type="protein sequence ID" value="GGZ58238.1"/>
    <property type="molecule type" value="Genomic_DNA"/>
</dbReference>
<feature type="signal peptide" evidence="2">
    <location>
        <begin position="1"/>
        <end position="23"/>
    </location>
</feature>
<proteinExistence type="predicted"/>
<sequence length="211" mass="22475">MKTVRTLLCVALVASLAACQQKAPDTATATPQEDPGLIARNVEAAMDKGREKLATENITISNDGQGKAEITPQGDLLIEGRKVEIDEGQRRLLLDYRNEVSAIASAGMDVGTEGAKLATKAVTEAIGGIFSGKPEEIEARIEAQAQGIKDKARALCDRLPRLYAAQQKVAAGVPDFAPYARMTPDDIDDCRRDIDKDLPGKTEAEAAANAE</sequence>
<evidence type="ECO:0008006" key="5">
    <source>
        <dbReference type="Google" id="ProtNLM"/>
    </source>
</evidence>
<feature type="region of interest" description="Disordered" evidence="1">
    <location>
        <begin position="192"/>
        <end position="211"/>
    </location>
</feature>
<evidence type="ECO:0000256" key="1">
    <source>
        <dbReference type="SAM" id="MobiDB-lite"/>
    </source>
</evidence>
<evidence type="ECO:0000313" key="4">
    <source>
        <dbReference type="Proteomes" id="UP000643403"/>
    </source>
</evidence>
<dbReference type="Proteomes" id="UP000643403">
    <property type="component" value="Unassembled WGS sequence"/>
</dbReference>
<protein>
    <recommendedName>
        <fullName evidence="5">DUF2884 family protein</fullName>
    </recommendedName>
</protein>
<feature type="chain" id="PRO_5047360108" description="DUF2884 family protein" evidence="2">
    <location>
        <begin position="24"/>
        <end position="211"/>
    </location>
</feature>
<dbReference type="RefSeq" id="WP_189447394.1">
    <property type="nucleotide sequence ID" value="NZ_BMXY01000001.1"/>
</dbReference>
<accession>A0ABQ3BX73</accession>
<keyword evidence="4" id="KW-1185">Reference proteome</keyword>